<evidence type="ECO:0000313" key="7">
    <source>
        <dbReference type="Proteomes" id="UP000024547"/>
    </source>
</evidence>
<dbReference type="InterPro" id="IPR000189">
    <property type="entry name" value="Transglyc_AS"/>
</dbReference>
<evidence type="ECO:0000256" key="1">
    <source>
        <dbReference type="ARBA" id="ARBA00007734"/>
    </source>
</evidence>
<proteinExistence type="inferred from homology"/>
<dbReference type="InterPro" id="IPR023346">
    <property type="entry name" value="Lysozyme-like_dom_sf"/>
</dbReference>
<keyword evidence="3 4" id="KW-0732">Signal</keyword>
<accession>A0A059DZQ3</accession>
<gene>
    <name evidence="6" type="ORF">HY36_06455</name>
</gene>
<dbReference type="RefSeq" id="WP_035552972.1">
    <property type="nucleotide sequence ID" value="NZ_AWFH01000034.1"/>
</dbReference>
<dbReference type="GO" id="GO:0004553">
    <property type="term" value="F:hydrolase activity, hydrolyzing O-glycosyl compounds"/>
    <property type="evidence" value="ECO:0007669"/>
    <property type="project" value="InterPro"/>
</dbReference>
<organism evidence="6 7">
    <name type="scientific">Hyphomonas atlantica</name>
    <dbReference type="NCBI Taxonomy" id="1280948"/>
    <lineage>
        <taxon>Bacteria</taxon>
        <taxon>Pseudomonadati</taxon>
        <taxon>Pseudomonadota</taxon>
        <taxon>Alphaproteobacteria</taxon>
        <taxon>Hyphomonadales</taxon>
        <taxon>Hyphomonadaceae</taxon>
        <taxon>Hyphomonas</taxon>
    </lineage>
</organism>
<dbReference type="Gene3D" id="1.10.530.10">
    <property type="match status" value="1"/>
</dbReference>
<dbReference type="OrthoDB" id="9815002at2"/>
<dbReference type="InterPro" id="IPR008939">
    <property type="entry name" value="Lytic_TGlycosylase_superhlx_U"/>
</dbReference>
<dbReference type="GO" id="GO:0008933">
    <property type="term" value="F:peptidoglycan lytic transglycosylase activity"/>
    <property type="evidence" value="ECO:0007669"/>
    <property type="project" value="InterPro"/>
</dbReference>
<dbReference type="GO" id="GO:0016020">
    <property type="term" value="C:membrane"/>
    <property type="evidence" value="ECO:0007669"/>
    <property type="project" value="InterPro"/>
</dbReference>
<dbReference type="SUPFAM" id="SSF48435">
    <property type="entry name" value="Bacterial muramidases"/>
    <property type="match status" value="1"/>
</dbReference>
<comment type="similarity">
    <text evidence="1">Belongs to the transglycosylase Slt family.</text>
</comment>
<dbReference type="Gene3D" id="1.25.20.10">
    <property type="entry name" value="Bacterial muramidases"/>
    <property type="match status" value="1"/>
</dbReference>
<evidence type="ECO:0000259" key="5">
    <source>
        <dbReference type="Pfam" id="PF01464"/>
    </source>
</evidence>
<dbReference type="PATRIC" id="fig|1280948.3.peg.2385"/>
<dbReference type="eggNOG" id="COG0741">
    <property type="taxonomic scope" value="Bacteria"/>
</dbReference>
<name>A0A059DZQ3_9PROT</name>
<evidence type="ECO:0000256" key="2">
    <source>
        <dbReference type="ARBA" id="ARBA00009387"/>
    </source>
</evidence>
<dbReference type="EMBL" id="AWFH01000034">
    <property type="protein sequence ID" value="KCZ59766.1"/>
    <property type="molecule type" value="Genomic_DNA"/>
</dbReference>
<dbReference type="STRING" id="1280948.HY36_06455"/>
<dbReference type="PROSITE" id="PS00922">
    <property type="entry name" value="TRANSGLYCOSYLASE"/>
    <property type="match status" value="1"/>
</dbReference>
<evidence type="ECO:0000256" key="3">
    <source>
        <dbReference type="ARBA" id="ARBA00022729"/>
    </source>
</evidence>
<dbReference type="CDD" id="cd13401">
    <property type="entry name" value="Slt70-like"/>
    <property type="match status" value="1"/>
</dbReference>
<dbReference type="GO" id="GO:0000270">
    <property type="term" value="P:peptidoglycan metabolic process"/>
    <property type="evidence" value="ECO:0007669"/>
    <property type="project" value="InterPro"/>
</dbReference>
<reference evidence="6 7" key="1">
    <citation type="journal article" date="2014" name="Antonie Van Leeuwenhoek">
        <title>Hyphomonas beringensis sp. nov. and Hyphomonas chukchiensis sp. nov., isolated from surface seawater of the Bering Sea and Chukchi Sea.</title>
        <authorList>
            <person name="Li C."/>
            <person name="Lai Q."/>
            <person name="Li G."/>
            <person name="Dong C."/>
            <person name="Wang J."/>
            <person name="Liao Y."/>
            <person name="Shao Z."/>
        </authorList>
    </citation>
    <scope>NUCLEOTIDE SEQUENCE [LARGE SCALE GENOMIC DNA]</scope>
    <source>
        <strain evidence="6 7">22II1-22F38</strain>
    </source>
</reference>
<dbReference type="PANTHER" id="PTHR37423">
    <property type="entry name" value="SOLUBLE LYTIC MUREIN TRANSGLYCOSYLASE-RELATED"/>
    <property type="match status" value="1"/>
</dbReference>
<dbReference type="PANTHER" id="PTHR37423:SF2">
    <property type="entry name" value="MEMBRANE-BOUND LYTIC MUREIN TRANSGLYCOSYLASE C"/>
    <property type="match status" value="1"/>
</dbReference>
<dbReference type="InterPro" id="IPR008258">
    <property type="entry name" value="Transglycosylase_SLT_dom_1"/>
</dbReference>
<feature type="domain" description="Transglycosylase SLT" evidence="5">
    <location>
        <begin position="515"/>
        <end position="618"/>
    </location>
</feature>
<dbReference type="Pfam" id="PF01464">
    <property type="entry name" value="SLT"/>
    <property type="match status" value="1"/>
</dbReference>
<dbReference type="SUPFAM" id="SSF53955">
    <property type="entry name" value="Lysozyme-like"/>
    <property type="match status" value="1"/>
</dbReference>
<comment type="caution">
    <text evidence="6">The sequence shown here is derived from an EMBL/GenBank/DDBJ whole genome shotgun (WGS) entry which is preliminary data.</text>
</comment>
<comment type="similarity">
    <text evidence="2">Belongs to the virb1 family.</text>
</comment>
<dbReference type="AlphaFoldDB" id="A0A059DZQ3"/>
<evidence type="ECO:0000256" key="4">
    <source>
        <dbReference type="SAM" id="SignalP"/>
    </source>
</evidence>
<feature type="signal peptide" evidence="4">
    <location>
        <begin position="1"/>
        <end position="21"/>
    </location>
</feature>
<evidence type="ECO:0000313" key="6">
    <source>
        <dbReference type="EMBL" id="KCZ59766.1"/>
    </source>
</evidence>
<keyword evidence="7" id="KW-1185">Reference proteome</keyword>
<dbReference type="Proteomes" id="UP000024547">
    <property type="component" value="Unassembled WGS sequence"/>
</dbReference>
<protein>
    <recommendedName>
        <fullName evidence="5">Transglycosylase SLT domain-containing protein</fullName>
    </recommendedName>
</protein>
<feature type="chain" id="PRO_5001576827" description="Transglycosylase SLT domain-containing protein" evidence="4">
    <location>
        <begin position="22"/>
        <end position="674"/>
    </location>
</feature>
<sequence length="674" mass="75571">MMRPVAIIASLAALSQAAAAAAVPETPSLKPDRPYVSSVTDTRNAEILHKALRAADGYDWPAVAHLQTQASDADVRNLIMWIRASRGVPGMNFSEVSFALDKLEDWPKRTSMRRRAEEIISESSYSHKERIDWLTESGPITGAGKIALADSWRAIGEPGKALEAVRDAWHNNSLERAVEREVLATYGKQLTQDDHRARVEFLLWTNQRTAASNLKYLLTNDYRKLVDARIGLAARSRNVDALVDAVPSHLQDNPGLLYERAKWRRQKLRNQDVATPLLTGIDGNEVPEAGRSRLWDERNIAIRTDLKDGNWSRAYQLASPHGMDSGGDFAEAEWVSGWIALRLNNDADRSLQHFETMADGVSTPISVARGKYWAGRARDALGQSDAARTDYTAAAEHKFTYYGQLAAERLEDKKLSFPKTTEPTAEEIEAFESRPMVAALRLLGESGEERLFREFAYHLDDLLETEAEYLLLARLATEYQVPDVGVRGAKAGLAKGIVSTDAAYPVVAYPLLREPQVERPLMLALSRQESEMNPNAISHVGARGLMQFMPATARNEARLRGLPYRTSWLTDDPGYNMTLGGQHLDTLLSRFNGSYIMTAAAYNAGPSRPRQWIKDYGDPRTGQVDPIDWVEFIPFSETRNYVQRVLENTQVYRHRLIGEPVEIKIEEDLERGRQ</sequence>
<dbReference type="GO" id="GO:0042597">
    <property type="term" value="C:periplasmic space"/>
    <property type="evidence" value="ECO:0007669"/>
    <property type="project" value="InterPro"/>
</dbReference>